<protein>
    <submittedName>
        <fullName evidence="2">Uncharacterized protein</fullName>
    </submittedName>
</protein>
<feature type="region of interest" description="Disordered" evidence="1">
    <location>
        <begin position="90"/>
        <end position="120"/>
    </location>
</feature>
<dbReference type="Proteomes" id="UP000828390">
    <property type="component" value="Unassembled WGS sequence"/>
</dbReference>
<name>A0A9D4LF31_DREPO</name>
<dbReference type="AlphaFoldDB" id="A0A9D4LF31"/>
<reference evidence="2" key="2">
    <citation type="submission" date="2020-11" db="EMBL/GenBank/DDBJ databases">
        <authorList>
            <person name="McCartney M.A."/>
            <person name="Auch B."/>
            <person name="Kono T."/>
            <person name="Mallez S."/>
            <person name="Becker A."/>
            <person name="Gohl D.M."/>
            <person name="Silverstein K.A.T."/>
            <person name="Koren S."/>
            <person name="Bechman K.B."/>
            <person name="Herman A."/>
            <person name="Abrahante J.E."/>
            <person name="Garbe J."/>
        </authorList>
    </citation>
    <scope>NUCLEOTIDE SEQUENCE</scope>
    <source>
        <strain evidence="2">Duluth1</strain>
        <tissue evidence="2">Whole animal</tissue>
    </source>
</reference>
<evidence type="ECO:0000256" key="1">
    <source>
        <dbReference type="SAM" id="MobiDB-lite"/>
    </source>
</evidence>
<sequence>MRQTPWLATRVMNLGSTERRKGQQRRRRRSQRKVLSLPLPSLPEACHVAETRFRCRCNSSAQKPCSNCILFVPITSRAMQETELVPVSLVEKPPTSDATAPTTGGSRSLTSLPNRSHRPQNPVILDVDLKDEYLSFTDNFANGQEIFTDDYYEYEQGQKEILVKRRLKNHV</sequence>
<evidence type="ECO:0000313" key="3">
    <source>
        <dbReference type="Proteomes" id="UP000828390"/>
    </source>
</evidence>
<feature type="compositionally biased region" description="Polar residues" evidence="1">
    <location>
        <begin position="96"/>
        <end position="114"/>
    </location>
</feature>
<organism evidence="2 3">
    <name type="scientific">Dreissena polymorpha</name>
    <name type="common">Zebra mussel</name>
    <name type="synonym">Mytilus polymorpha</name>
    <dbReference type="NCBI Taxonomy" id="45954"/>
    <lineage>
        <taxon>Eukaryota</taxon>
        <taxon>Metazoa</taxon>
        <taxon>Spiralia</taxon>
        <taxon>Lophotrochozoa</taxon>
        <taxon>Mollusca</taxon>
        <taxon>Bivalvia</taxon>
        <taxon>Autobranchia</taxon>
        <taxon>Heteroconchia</taxon>
        <taxon>Euheterodonta</taxon>
        <taxon>Imparidentia</taxon>
        <taxon>Neoheterodontei</taxon>
        <taxon>Myida</taxon>
        <taxon>Dreissenoidea</taxon>
        <taxon>Dreissenidae</taxon>
        <taxon>Dreissena</taxon>
    </lineage>
</organism>
<comment type="caution">
    <text evidence="2">The sequence shown here is derived from an EMBL/GenBank/DDBJ whole genome shotgun (WGS) entry which is preliminary data.</text>
</comment>
<accession>A0A9D4LF31</accession>
<dbReference type="EMBL" id="JAIWYP010000003">
    <property type="protein sequence ID" value="KAH3857452.1"/>
    <property type="molecule type" value="Genomic_DNA"/>
</dbReference>
<evidence type="ECO:0000313" key="2">
    <source>
        <dbReference type="EMBL" id="KAH3857452.1"/>
    </source>
</evidence>
<gene>
    <name evidence="2" type="ORF">DPMN_100059</name>
</gene>
<reference evidence="2" key="1">
    <citation type="journal article" date="2019" name="bioRxiv">
        <title>The Genome of the Zebra Mussel, Dreissena polymorpha: A Resource for Invasive Species Research.</title>
        <authorList>
            <person name="McCartney M.A."/>
            <person name="Auch B."/>
            <person name="Kono T."/>
            <person name="Mallez S."/>
            <person name="Zhang Y."/>
            <person name="Obille A."/>
            <person name="Becker A."/>
            <person name="Abrahante J.E."/>
            <person name="Garbe J."/>
            <person name="Badalamenti J.P."/>
            <person name="Herman A."/>
            <person name="Mangelson H."/>
            <person name="Liachko I."/>
            <person name="Sullivan S."/>
            <person name="Sone E.D."/>
            <person name="Koren S."/>
            <person name="Silverstein K.A.T."/>
            <person name="Beckman K.B."/>
            <person name="Gohl D.M."/>
        </authorList>
    </citation>
    <scope>NUCLEOTIDE SEQUENCE</scope>
    <source>
        <strain evidence="2">Duluth1</strain>
        <tissue evidence="2">Whole animal</tissue>
    </source>
</reference>
<proteinExistence type="predicted"/>
<keyword evidence="3" id="KW-1185">Reference proteome</keyword>